<sequence length="110" mass="13268">MHSSSKLYESRWRGQMFLHHYFRLSPPKRYFSYCIHEDQRQVSFCECDFVDFYSCWHQLSFSSALVLAMPSRKACTRGLCVSRIYIFLEREKPKRARIDSMQGRARHLSF</sequence>
<dbReference type="InParanoid" id="G8YIR9"/>
<keyword evidence="3" id="KW-1185">Reference proteome</keyword>
<evidence type="ECO:0000313" key="2">
    <source>
        <dbReference type="EMBL" id="CCE80979.1"/>
    </source>
</evidence>
<reference evidence="3" key="2">
    <citation type="journal article" date="2012" name="G3 (Bethesda)">
        <title>Pichia sorbitophila, an interspecies yeast hybrid reveals early steps of genome resolution following polyploidization.</title>
        <authorList>
            <person name="Leh Louis V."/>
            <person name="Despons L."/>
            <person name="Friedrich A."/>
            <person name="Martin T."/>
            <person name="Durrens P."/>
            <person name="Casaregola S."/>
            <person name="Neuveglise C."/>
            <person name="Fairhead C."/>
            <person name="Marck C."/>
            <person name="Cruz J.A."/>
            <person name="Straub M.L."/>
            <person name="Kugler V."/>
            <person name="Sacerdot C."/>
            <person name="Uzunov Z."/>
            <person name="Thierry A."/>
            <person name="Weiss S."/>
            <person name="Bleykasten C."/>
            <person name="De Montigny J."/>
            <person name="Jacques N."/>
            <person name="Jung P."/>
            <person name="Lemaire M."/>
            <person name="Mallet S."/>
            <person name="Morel G."/>
            <person name="Richard G.F."/>
            <person name="Sarkar A."/>
            <person name="Savel G."/>
            <person name="Schacherer J."/>
            <person name="Seret M.L."/>
            <person name="Talla E."/>
            <person name="Samson G."/>
            <person name="Jubin C."/>
            <person name="Poulain J."/>
            <person name="Vacherie B."/>
            <person name="Barbe V."/>
            <person name="Pelletier E."/>
            <person name="Sherman D.J."/>
            <person name="Westhof E."/>
            <person name="Weissenbach J."/>
            <person name="Baret P.V."/>
            <person name="Wincker P."/>
            <person name="Gaillardin C."/>
            <person name="Dujon B."/>
            <person name="Souciet J.L."/>
        </authorList>
    </citation>
    <scope>NUCLEOTIDE SEQUENCE [LARGE SCALE GENOMIC DNA]</scope>
    <source>
        <strain evidence="3">ATCC MYA-4447 / BCRC 22081 / CBS 7064 / NBRC 10061 / NRRL Y-12695</strain>
    </source>
</reference>
<dbReference type="EMBL" id="FO082053">
    <property type="protein sequence ID" value="CCE80214.1"/>
    <property type="molecule type" value="Genomic_DNA"/>
</dbReference>
<dbReference type="EMBL" id="FO082052">
    <property type="protein sequence ID" value="CCE80979.1"/>
    <property type="molecule type" value="Genomic_DNA"/>
</dbReference>
<dbReference type="AlphaFoldDB" id="G8YIR9"/>
<gene>
    <name evidence="1" type="primary">Piso0_003316</name>
    <name evidence="1" type="ORF">GNLVRS01_PISO0G09642g</name>
    <name evidence="2" type="ORF">GNLVRS01_PISO0H09643g</name>
</gene>
<evidence type="ECO:0000313" key="3">
    <source>
        <dbReference type="Proteomes" id="UP000005222"/>
    </source>
</evidence>
<protein>
    <submittedName>
        <fullName evidence="1">Piso0_003316 protein</fullName>
    </submittedName>
</protein>
<dbReference type="HOGENOM" id="CLU_2171961_0_0_1"/>
<dbReference type="Proteomes" id="UP000005222">
    <property type="component" value="Chromosome H"/>
</dbReference>
<evidence type="ECO:0000313" key="1">
    <source>
        <dbReference type="EMBL" id="CCE80214.1"/>
    </source>
</evidence>
<name>G8YIR9_PICSO</name>
<accession>G8YIR9</accession>
<dbReference type="Proteomes" id="UP000005222">
    <property type="component" value="Chromosome G"/>
</dbReference>
<proteinExistence type="predicted"/>
<organism evidence="1 3">
    <name type="scientific">Pichia sorbitophila (strain ATCC MYA-4447 / BCRC 22081 / CBS 7064 / NBRC 10061 / NRRL Y-12695)</name>
    <name type="common">Hybrid yeast</name>
    <dbReference type="NCBI Taxonomy" id="559304"/>
    <lineage>
        <taxon>Eukaryota</taxon>
        <taxon>Fungi</taxon>
        <taxon>Dikarya</taxon>
        <taxon>Ascomycota</taxon>
        <taxon>Saccharomycotina</taxon>
        <taxon>Pichiomycetes</taxon>
        <taxon>Debaryomycetaceae</taxon>
        <taxon>Millerozyma</taxon>
    </lineage>
</organism>
<reference evidence="1" key="1">
    <citation type="submission" date="2011-10" db="EMBL/GenBank/DDBJ databases">
        <authorList>
            <person name="Genoscope - CEA"/>
        </authorList>
    </citation>
    <scope>NUCLEOTIDE SEQUENCE</scope>
</reference>